<evidence type="ECO:0000313" key="2">
    <source>
        <dbReference type="EMBL" id="CAE0826394.1"/>
    </source>
</evidence>
<sequence length="139" mass="15376">MVGSTPFFWGPDQKKQREKWSNPFTPVQRWDLCFGVAALRKKSLFVIRSSSCPERIGAPGSGSARLCASTAPATPRYRHFLSFLCLWVFVVRNVKAQECGPIVCGGRLVSAEVRGGHAQCRHAPNKRPLHVHWSTCGGP</sequence>
<protein>
    <submittedName>
        <fullName evidence="2">Uncharacterized protein</fullName>
    </submittedName>
</protein>
<dbReference type="AlphaFoldDB" id="A0A7S4G600"/>
<name>A0A7S4G600_9EUGL</name>
<proteinExistence type="predicted"/>
<reference evidence="2" key="1">
    <citation type="submission" date="2021-01" db="EMBL/GenBank/DDBJ databases">
        <authorList>
            <person name="Corre E."/>
            <person name="Pelletier E."/>
            <person name="Niang G."/>
            <person name="Scheremetjew M."/>
            <person name="Finn R."/>
            <person name="Kale V."/>
            <person name="Holt S."/>
            <person name="Cochrane G."/>
            <person name="Meng A."/>
            <person name="Brown T."/>
            <person name="Cohen L."/>
        </authorList>
    </citation>
    <scope>NUCLEOTIDE SEQUENCE</scope>
    <source>
        <strain evidence="2">CCMP1594</strain>
    </source>
</reference>
<gene>
    <name evidence="2" type="ORF">EGYM00163_LOCUS37650</name>
</gene>
<accession>A0A7S4G600</accession>
<organism evidence="2">
    <name type="scientific">Eutreptiella gymnastica</name>
    <dbReference type="NCBI Taxonomy" id="73025"/>
    <lineage>
        <taxon>Eukaryota</taxon>
        <taxon>Discoba</taxon>
        <taxon>Euglenozoa</taxon>
        <taxon>Euglenida</taxon>
        <taxon>Spirocuta</taxon>
        <taxon>Euglenophyceae</taxon>
        <taxon>Eutreptiales</taxon>
        <taxon>Eutreptiaceae</taxon>
        <taxon>Eutreptiella</taxon>
    </lineage>
</organism>
<evidence type="ECO:0000256" key="1">
    <source>
        <dbReference type="SAM" id="MobiDB-lite"/>
    </source>
</evidence>
<feature type="region of interest" description="Disordered" evidence="1">
    <location>
        <begin position="1"/>
        <end position="20"/>
    </location>
</feature>
<dbReference type="EMBL" id="HBJA01109074">
    <property type="protein sequence ID" value="CAE0826394.1"/>
    <property type="molecule type" value="Transcribed_RNA"/>
</dbReference>